<evidence type="ECO:0000313" key="5">
    <source>
        <dbReference type="Proteomes" id="UP000317178"/>
    </source>
</evidence>
<dbReference type="Proteomes" id="UP000317178">
    <property type="component" value="Chromosome"/>
</dbReference>
<proteinExistence type="inferred from homology"/>
<dbReference type="Pfam" id="PF12850">
    <property type="entry name" value="Metallophos_2"/>
    <property type="match status" value="1"/>
</dbReference>
<gene>
    <name evidence="4" type="ORF">Pla110_07990</name>
</gene>
<evidence type="ECO:0000256" key="1">
    <source>
        <dbReference type="ARBA" id="ARBA00008950"/>
    </source>
</evidence>
<dbReference type="EMBL" id="CP036281">
    <property type="protein sequence ID" value="QDU79095.1"/>
    <property type="molecule type" value="Genomic_DNA"/>
</dbReference>
<dbReference type="AlphaFoldDB" id="A0A518CIN3"/>
<dbReference type="PANTHER" id="PTHR43165">
    <property type="entry name" value="METALLOPHOSPHOESTERASE"/>
    <property type="match status" value="1"/>
</dbReference>
<keyword evidence="2" id="KW-0479">Metal-binding</keyword>
<reference evidence="4 5" key="1">
    <citation type="submission" date="2019-02" db="EMBL/GenBank/DDBJ databases">
        <title>Deep-cultivation of Planctomycetes and their phenomic and genomic characterization uncovers novel biology.</title>
        <authorList>
            <person name="Wiegand S."/>
            <person name="Jogler M."/>
            <person name="Boedeker C."/>
            <person name="Pinto D."/>
            <person name="Vollmers J."/>
            <person name="Rivas-Marin E."/>
            <person name="Kohn T."/>
            <person name="Peeters S.H."/>
            <person name="Heuer A."/>
            <person name="Rast P."/>
            <person name="Oberbeckmann S."/>
            <person name="Bunk B."/>
            <person name="Jeske O."/>
            <person name="Meyerdierks A."/>
            <person name="Storesund J.E."/>
            <person name="Kallscheuer N."/>
            <person name="Luecker S."/>
            <person name="Lage O.M."/>
            <person name="Pohl T."/>
            <person name="Merkel B.J."/>
            <person name="Hornburger P."/>
            <person name="Mueller R.-W."/>
            <person name="Bruemmer F."/>
            <person name="Labrenz M."/>
            <person name="Spormann A.M."/>
            <person name="Op den Camp H."/>
            <person name="Overmann J."/>
            <person name="Amann R."/>
            <person name="Jetten M.S.M."/>
            <person name="Mascher T."/>
            <person name="Medema M.H."/>
            <person name="Devos D.P."/>
            <person name="Kaster A.-K."/>
            <person name="Ovreas L."/>
            <person name="Rohde M."/>
            <person name="Galperin M.Y."/>
            <person name="Jogler C."/>
        </authorList>
    </citation>
    <scope>NUCLEOTIDE SEQUENCE [LARGE SCALE GENOMIC DNA]</scope>
    <source>
        <strain evidence="4 5">Pla110</strain>
    </source>
</reference>
<evidence type="ECO:0000256" key="2">
    <source>
        <dbReference type="RuleBase" id="RU362039"/>
    </source>
</evidence>
<comment type="cofactor">
    <cofactor evidence="2">
        <name>a divalent metal cation</name>
        <dbReference type="ChEBI" id="CHEBI:60240"/>
    </cofactor>
</comment>
<evidence type="ECO:0000313" key="4">
    <source>
        <dbReference type="EMBL" id="QDU79095.1"/>
    </source>
</evidence>
<dbReference type="EC" id="3.1.4.-" evidence="2"/>
<organism evidence="4 5">
    <name type="scientific">Polystyrenella longa</name>
    <dbReference type="NCBI Taxonomy" id="2528007"/>
    <lineage>
        <taxon>Bacteria</taxon>
        <taxon>Pseudomonadati</taxon>
        <taxon>Planctomycetota</taxon>
        <taxon>Planctomycetia</taxon>
        <taxon>Planctomycetales</taxon>
        <taxon>Planctomycetaceae</taxon>
        <taxon>Polystyrenella</taxon>
    </lineage>
</organism>
<dbReference type="InterPro" id="IPR000979">
    <property type="entry name" value="Phosphodiesterase_MJ0936/Vps29"/>
</dbReference>
<dbReference type="PANTHER" id="PTHR43165:SF1">
    <property type="entry name" value="PHOSPHODIESTERASE MJ0936"/>
    <property type="match status" value="1"/>
</dbReference>
<dbReference type="InterPro" id="IPR024654">
    <property type="entry name" value="Calcineurin-like_PHP_lpxH"/>
</dbReference>
<accession>A0A518CIN3</accession>
<dbReference type="InterPro" id="IPR029052">
    <property type="entry name" value="Metallo-depent_PP-like"/>
</dbReference>
<comment type="similarity">
    <text evidence="1 2">Belongs to the metallophosphoesterase superfamily. YfcE family.</text>
</comment>
<protein>
    <recommendedName>
        <fullName evidence="2">Phosphoesterase</fullName>
        <ecNumber evidence="2">3.1.4.-</ecNumber>
    </recommendedName>
</protein>
<dbReference type="Gene3D" id="3.60.21.10">
    <property type="match status" value="1"/>
</dbReference>
<dbReference type="InterPro" id="IPR053193">
    <property type="entry name" value="MetalloPDE_YfcE-like"/>
</dbReference>
<dbReference type="KEGG" id="plon:Pla110_07990"/>
<feature type="domain" description="Calcineurin-like phosphoesterase" evidence="3">
    <location>
        <begin position="6"/>
        <end position="154"/>
    </location>
</feature>
<dbReference type="GO" id="GO:0046872">
    <property type="term" value="F:metal ion binding"/>
    <property type="evidence" value="ECO:0007669"/>
    <property type="project" value="UniProtKB-KW"/>
</dbReference>
<dbReference type="GO" id="GO:0016787">
    <property type="term" value="F:hydrolase activity"/>
    <property type="evidence" value="ECO:0007669"/>
    <property type="project" value="UniProtKB-UniRule"/>
</dbReference>
<sequence>MSQIIRIGVVSDTHGHVPNTEQAVKQLREHEVSHVIHCGDIGTGAVVPLFAEWPTHFVFGNVDREKSHLQSTIEGNGQTSWGEFGELQIGDCRIAFTHGHDSVLLERLSTSGAFDIVCSGHTHVAKLEVQNDIQLLNPGALYRADPHSYAIIELPSQEIKHYQLITES</sequence>
<dbReference type="RefSeq" id="WP_261342358.1">
    <property type="nucleotide sequence ID" value="NZ_CP036281.1"/>
</dbReference>
<evidence type="ECO:0000259" key="3">
    <source>
        <dbReference type="Pfam" id="PF12850"/>
    </source>
</evidence>
<dbReference type="NCBIfam" id="TIGR00040">
    <property type="entry name" value="yfcE"/>
    <property type="match status" value="1"/>
</dbReference>
<name>A0A518CIN3_9PLAN</name>
<dbReference type="SUPFAM" id="SSF56300">
    <property type="entry name" value="Metallo-dependent phosphatases"/>
    <property type="match status" value="1"/>
</dbReference>
<keyword evidence="5" id="KW-1185">Reference proteome</keyword>